<dbReference type="EMBL" id="MN740566">
    <property type="protein sequence ID" value="QHU34032.1"/>
    <property type="molecule type" value="Genomic_DNA"/>
</dbReference>
<protein>
    <submittedName>
        <fullName evidence="1">Uncharacterized protein</fullName>
    </submittedName>
</protein>
<accession>A0A6C0LXQ8</accession>
<name>A0A6C0LXQ8_9ZZZZ</name>
<reference evidence="1" key="1">
    <citation type="journal article" date="2020" name="Nature">
        <title>Giant virus diversity and host interactions through global metagenomics.</title>
        <authorList>
            <person name="Schulz F."/>
            <person name="Roux S."/>
            <person name="Paez-Espino D."/>
            <person name="Jungbluth S."/>
            <person name="Walsh D.A."/>
            <person name="Denef V.J."/>
            <person name="McMahon K.D."/>
            <person name="Konstantinidis K.T."/>
            <person name="Eloe-Fadrosh E.A."/>
            <person name="Kyrpides N.C."/>
            <person name="Woyke T."/>
        </authorList>
    </citation>
    <scope>NUCLEOTIDE SEQUENCE</scope>
    <source>
        <strain evidence="1">GVMAG-S-1016704-142</strain>
    </source>
</reference>
<dbReference type="AlphaFoldDB" id="A0A6C0LXQ8"/>
<sequence>MNGIIKTSNIYGKWVFWRVFCKMGVQAMKLNPRDRKTVLNGMKASLFKSDKK</sequence>
<evidence type="ECO:0000313" key="1">
    <source>
        <dbReference type="EMBL" id="QHU34032.1"/>
    </source>
</evidence>
<proteinExistence type="predicted"/>
<organism evidence="1">
    <name type="scientific">viral metagenome</name>
    <dbReference type="NCBI Taxonomy" id="1070528"/>
    <lineage>
        <taxon>unclassified sequences</taxon>
        <taxon>metagenomes</taxon>
        <taxon>organismal metagenomes</taxon>
    </lineage>
</organism>